<gene>
    <name evidence="2" type="ORF">BHM03_00008676</name>
</gene>
<dbReference type="AlphaFoldDB" id="A0A445MCE7"/>
<feature type="compositionally biased region" description="Polar residues" evidence="1">
    <location>
        <begin position="73"/>
        <end position="82"/>
    </location>
</feature>
<dbReference type="Proteomes" id="UP000290560">
    <property type="component" value="Unassembled WGS sequence"/>
</dbReference>
<protein>
    <submittedName>
        <fullName evidence="2">Uncharacterized protein</fullName>
    </submittedName>
</protein>
<organism evidence="2">
    <name type="scientific">Ensete ventricosum</name>
    <name type="common">Abyssinian banana</name>
    <name type="synonym">Musa ensete</name>
    <dbReference type="NCBI Taxonomy" id="4639"/>
    <lineage>
        <taxon>Eukaryota</taxon>
        <taxon>Viridiplantae</taxon>
        <taxon>Streptophyta</taxon>
        <taxon>Embryophyta</taxon>
        <taxon>Tracheophyta</taxon>
        <taxon>Spermatophyta</taxon>
        <taxon>Magnoliopsida</taxon>
        <taxon>Liliopsida</taxon>
        <taxon>Zingiberales</taxon>
        <taxon>Musaceae</taxon>
        <taxon>Ensete</taxon>
    </lineage>
</organism>
<dbReference type="EMBL" id="KV875603">
    <property type="protein sequence ID" value="RZR71903.1"/>
    <property type="molecule type" value="Genomic_DNA"/>
</dbReference>
<feature type="region of interest" description="Disordered" evidence="1">
    <location>
        <begin position="59"/>
        <end position="82"/>
    </location>
</feature>
<proteinExistence type="predicted"/>
<evidence type="ECO:0000256" key="1">
    <source>
        <dbReference type="SAM" id="MobiDB-lite"/>
    </source>
</evidence>
<sequence>MGVSSIRGTILSKPGVKDAWRRRSNCLPNLRVIFMRLIVGCFDACLLRQPVTVHATPGLGRSRAAPFCHPPAEQTQSRPKRA</sequence>
<accession>A0A445MCE7</accession>
<evidence type="ECO:0000313" key="2">
    <source>
        <dbReference type="EMBL" id="RZR71903.1"/>
    </source>
</evidence>
<name>A0A445MCE7_ENSVE</name>
<reference evidence="2" key="1">
    <citation type="journal article" date="2018" name="Data Brief">
        <title>Genome sequence data from 17 accessions of Ensete ventricosum, a staple food crop for millions in Ethiopia.</title>
        <authorList>
            <person name="Yemataw Z."/>
            <person name="Muzemil S."/>
            <person name="Ambachew D."/>
            <person name="Tripathi L."/>
            <person name="Tesfaye K."/>
            <person name="Chala A."/>
            <person name="Farbos A."/>
            <person name="O'Neill P."/>
            <person name="Moore K."/>
            <person name="Grant M."/>
            <person name="Studholme D.J."/>
        </authorList>
    </citation>
    <scope>NUCLEOTIDE SEQUENCE [LARGE SCALE GENOMIC DNA]</scope>
    <source>
        <tissue evidence="2">Leaf</tissue>
    </source>
</reference>